<dbReference type="AlphaFoldDB" id="A0A2U3Q9T2"/>
<dbReference type="RefSeq" id="WP_145987074.1">
    <property type="nucleotide sequence ID" value="NZ_LS398110.1"/>
</dbReference>
<dbReference type="Proteomes" id="UP000246085">
    <property type="component" value="Chromosome BRAD3257"/>
</dbReference>
<name>A0A2U3Q9T2_9BRAD</name>
<gene>
    <name evidence="1" type="ORF">BRAD3257_7400</name>
</gene>
<evidence type="ECO:0000313" key="1">
    <source>
        <dbReference type="EMBL" id="SPP98137.1"/>
    </source>
</evidence>
<accession>A0A2U3Q9T2</accession>
<dbReference type="EMBL" id="LS398110">
    <property type="protein sequence ID" value="SPP98137.1"/>
    <property type="molecule type" value="Genomic_DNA"/>
</dbReference>
<organism evidence="1 2">
    <name type="scientific">Bradyrhizobium vignae</name>
    <dbReference type="NCBI Taxonomy" id="1549949"/>
    <lineage>
        <taxon>Bacteria</taxon>
        <taxon>Pseudomonadati</taxon>
        <taxon>Pseudomonadota</taxon>
        <taxon>Alphaproteobacteria</taxon>
        <taxon>Hyphomicrobiales</taxon>
        <taxon>Nitrobacteraceae</taxon>
        <taxon>Bradyrhizobium</taxon>
    </lineage>
</organism>
<protein>
    <submittedName>
        <fullName evidence="1">Uncharacterized protein</fullName>
    </submittedName>
</protein>
<dbReference type="KEGG" id="bvz:BRAD3257_7400"/>
<reference evidence="1 2" key="1">
    <citation type="submission" date="2018-03" db="EMBL/GenBank/DDBJ databases">
        <authorList>
            <person name="Gully D."/>
        </authorList>
    </citation>
    <scope>NUCLEOTIDE SEQUENCE [LARGE SCALE GENOMIC DNA]</scope>
    <source>
        <strain evidence="1">ORS3257</strain>
    </source>
</reference>
<evidence type="ECO:0000313" key="2">
    <source>
        <dbReference type="Proteomes" id="UP000246085"/>
    </source>
</evidence>
<sequence>MAEFVFETNSTSLPPNTSSLRSLARENEIDAAGVLVDVGKNRGAIRIDLDYRPAATQVAVVNASKSLRIESVS</sequence>
<proteinExistence type="predicted"/>